<dbReference type="PANTHER" id="PTHR13847:SF274">
    <property type="entry name" value="RIESKE 2FE-2S IRON-SULFUR PROTEIN YHFW-RELATED"/>
    <property type="match status" value="1"/>
</dbReference>
<dbReference type="PROSITE" id="PS51296">
    <property type="entry name" value="RIESKE"/>
    <property type="match status" value="1"/>
</dbReference>
<dbReference type="GO" id="GO:0046872">
    <property type="term" value="F:metal ion binding"/>
    <property type="evidence" value="ECO:0007669"/>
    <property type="project" value="UniProtKB-KW"/>
</dbReference>
<dbReference type="EMBL" id="BMCU01000006">
    <property type="protein sequence ID" value="GGG25481.1"/>
    <property type="molecule type" value="Genomic_DNA"/>
</dbReference>
<reference evidence="6" key="2">
    <citation type="submission" date="2020-09" db="EMBL/GenBank/DDBJ databases">
        <authorList>
            <person name="Sun Q."/>
            <person name="Sedlacek I."/>
        </authorList>
    </citation>
    <scope>NUCLEOTIDE SEQUENCE</scope>
    <source>
        <strain evidence="6">CCM 7905</strain>
    </source>
</reference>
<evidence type="ECO:0000256" key="3">
    <source>
        <dbReference type="ARBA" id="ARBA00023004"/>
    </source>
</evidence>
<keyword evidence="3" id="KW-0408">Iron</keyword>
<dbReference type="GO" id="GO:0004497">
    <property type="term" value="F:monooxygenase activity"/>
    <property type="evidence" value="ECO:0007669"/>
    <property type="project" value="UniProtKB-ARBA"/>
</dbReference>
<dbReference type="GO" id="GO:0005737">
    <property type="term" value="C:cytoplasm"/>
    <property type="evidence" value="ECO:0007669"/>
    <property type="project" value="TreeGrafter"/>
</dbReference>
<comment type="caution">
    <text evidence="6">The sequence shown here is derived from an EMBL/GenBank/DDBJ whole genome shotgun (WGS) entry which is preliminary data.</text>
</comment>
<dbReference type="InterPro" id="IPR036188">
    <property type="entry name" value="FAD/NAD-bd_sf"/>
</dbReference>
<evidence type="ECO:0000313" key="7">
    <source>
        <dbReference type="Proteomes" id="UP000654257"/>
    </source>
</evidence>
<protein>
    <submittedName>
        <fullName evidence="6">FAD-dependent oxidoreductase</fullName>
    </submittedName>
</protein>
<dbReference type="Gene3D" id="2.102.10.10">
    <property type="entry name" value="Rieske [2Fe-2S] iron-sulphur domain"/>
    <property type="match status" value="1"/>
</dbReference>
<dbReference type="Pfam" id="PF01266">
    <property type="entry name" value="DAO"/>
    <property type="match status" value="1"/>
</dbReference>
<dbReference type="GO" id="GO:0016705">
    <property type="term" value="F:oxidoreductase activity, acting on paired donors, with incorporation or reduction of molecular oxygen"/>
    <property type="evidence" value="ECO:0007669"/>
    <property type="project" value="UniProtKB-ARBA"/>
</dbReference>
<evidence type="ECO:0000256" key="2">
    <source>
        <dbReference type="ARBA" id="ARBA00022723"/>
    </source>
</evidence>
<dbReference type="SUPFAM" id="SSF50022">
    <property type="entry name" value="ISP domain"/>
    <property type="match status" value="1"/>
</dbReference>
<keyword evidence="1" id="KW-0001">2Fe-2S</keyword>
<gene>
    <name evidence="6" type="ORF">GCM10007304_44180</name>
</gene>
<evidence type="ECO:0000259" key="5">
    <source>
        <dbReference type="PROSITE" id="PS51296"/>
    </source>
</evidence>
<accession>A0A917G6J7</accession>
<keyword evidence="2" id="KW-0479">Metal-binding</keyword>
<dbReference type="PANTHER" id="PTHR13847">
    <property type="entry name" value="SARCOSINE DEHYDROGENASE-RELATED"/>
    <property type="match status" value="1"/>
</dbReference>
<dbReference type="AlphaFoldDB" id="A0A917G6J7"/>
<evidence type="ECO:0000256" key="4">
    <source>
        <dbReference type="ARBA" id="ARBA00023014"/>
    </source>
</evidence>
<proteinExistence type="predicted"/>
<dbReference type="InterPro" id="IPR006076">
    <property type="entry name" value="FAD-dep_OxRdtase"/>
</dbReference>
<dbReference type="Pfam" id="PF00355">
    <property type="entry name" value="Rieske"/>
    <property type="match status" value="1"/>
</dbReference>
<dbReference type="Gene3D" id="3.30.9.10">
    <property type="entry name" value="D-Amino Acid Oxidase, subunit A, domain 2"/>
    <property type="match status" value="1"/>
</dbReference>
<evidence type="ECO:0000313" key="6">
    <source>
        <dbReference type="EMBL" id="GGG25481.1"/>
    </source>
</evidence>
<feature type="domain" description="Rieske" evidence="5">
    <location>
        <begin position="446"/>
        <end position="506"/>
    </location>
</feature>
<dbReference type="GO" id="GO:0051537">
    <property type="term" value="F:2 iron, 2 sulfur cluster binding"/>
    <property type="evidence" value="ECO:0007669"/>
    <property type="project" value="UniProtKB-KW"/>
</dbReference>
<name>A0A917G6J7_9NOCA</name>
<sequence length="506" mass="53263">MGGTANGHPPGMTSLWLDRPVRSAYDDVAFGNVYDVVVVGAGLTGLVTAHLAAQSGKSVAVIEAREIGAVTTGNTTAKISLLQGTKLSSIASKHPRSAVRSYVDANRAGQSWLVDYCRSKGVAVQTETAYTYATTDTGLTSVRRELAVADTAGLPVFHTTESELPFDVMGAVGLAEQAQFDPLDALLALADDIRTSGGHISEHARVMSARHTRDGIRLTVPGGSIVGTRIVLATGTPILDRGLFFSRLEPLRSYAVAFEIDGPIPRGMYLSADSLSRSIRYAPTSDGERLLIGGNGHTVGRESSEQAQVDDLVDWTGTHFPGARVTHSWSAQDYESIDVLPYAGPLVPGDGFITVATGYDKWGMTAAVAAALHLDAASRGEKMPWSNCFALWNPRVLRGATSAIRMNGAVVKNMATGWVSALSKLGSTRRPAEGTGRVGGGILPRATCTVDGVTHDVSAVCPHLGGILRFNDAEKSWDCPLHGSRFAADGTVLEGPATHGLSSRDA</sequence>
<dbReference type="SUPFAM" id="SSF51905">
    <property type="entry name" value="FAD/NAD(P)-binding domain"/>
    <property type="match status" value="1"/>
</dbReference>
<reference evidence="6" key="1">
    <citation type="journal article" date="2014" name="Int. J. Syst. Evol. Microbiol.">
        <title>Complete genome sequence of Corynebacterium casei LMG S-19264T (=DSM 44701T), isolated from a smear-ripened cheese.</title>
        <authorList>
            <consortium name="US DOE Joint Genome Institute (JGI-PGF)"/>
            <person name="Walter F."/>
            <person name="Albersmeier A."/>
            <person name="Kalinowski J."/>
            <person name="Ruckert C."/>
        </authorList>
    </citation>
    <scope>NUCLEOTIDE SEQUENCE</scope>
    <source>
        <strain evidence="6">CCM 7905</strain>
    </source>
</reference>
<dbReference type="Gene3D" id="3.50.50.60">
    <property type="entry name" value="FAD/NAD(P)-binding domain"/>
    <property type="match status" value="1"/>
</dbReference>
<keyword evidence="4" id="KW-0411">Iron-sulfur</keyword>
<dbReference type="InterPro" id="IPR017941">
    <property type="entry name" value="Rieske_2Fe-2S"/>
</dbReference>
<evidence type="ECO:0000256" key="1">
    <source>
        <dbReference type="ARBA" id="ARBA00022714"/>
    </source>
</evidence>
<organism evidence="6 7">
    <name type="scientific">Rhodococcoides trifolii</name>
    <dbReference type="NCBI Taxonomy" id="908250"/>
    <lineage>
        <taxon>Bacteria</taxon>
        <taxon>Bacillati</taxon>
        <taxon>Actinomycetota</taxon>
        <taxon>Actinomycetes</taxon>
        <taxon>Mycobacteriales</taxon>
        <taxon>Nocardiaceae</taxon>
        <taxon>Rhodococcoides</taxon>
    </lineage>
</organism>
<dbReference type="InterPro" id="IPR036922">
    <property type="entry name" value="Rieske_2Fe-2S_sf"/>
</dbReference>
<dbReference type="Proteomes" id="UP000654257">
    <property type="component" value="Unassembled WGS sequence"/>
</dbReference>
<keyword evidence="7" id="KW-1185">Reference proteome</keyword>